<evidence type="ECO:0000259" key="2">
    <source>
        <dbReference type="Pfam" id="PF17802"/>
    </source>
</evidence>
<dbReference type="Gene3D" id="2.60.40.10">
    <property type="entry name" value="Immunoglobulins"/>
    <property type="match status" value="1"/>
</dbReference>
<reference evidence="3" key="1">
    <citation type="submission" date="2021-04" db="EMBL/GenBank/DDBJ databases">
        <authorList>
            <person name="Rodrigo-Torres L."/>
            <person name="Arahal R. D."/>
            <person name="Lucena T."/>
        </authorList>
    </citation>
    <scope>NUCLEOTIDE SEQUENCE</scope>
    <source>
        <strain evidence="3">AS29M-1</strain>
    </source>
</reference>
<evidence type="ECO:0000256" key="1">
    <source>
        <dbReference type="SAM" id="SignalP"/>
    </source>
</evidence>
<dbReference type="Proteomes" id="UP000683507">
    <property type="component" value="Chromosome"/>
</dbReference>
<organism evidence="3 4">
    <name type="scientific">Parvicella tangerina</name>
    <dbReference type="NCBI Taxonomy" id="2829795"/>
    <lineage>
        <taxon>Bacteria</taxon>
        <taxon>Pseudomonadati</taxon>
        <taxon>Bacteroidota</taxon>
        <taxon>Flavobacteriia</taxon>
        <taxon>Flavobacteriales</taxon>
        <taxon>Parvicellaceae</taxon>
        <taxon>Parvicella</taxon>
    </lineage>
</organism>
<gene>
    <name evidence="3" type="ORF">CRYO30217_00781</name>
</gene>
<dbReference type="AlphaFoldDB" id="A0A916NFL6"/>
<dbReference type="Pfam" id="PF17802">
    <property type="entry name" value="SpaA"/>
    <property type="match status" value="1"/>
</dbReference>
<proteinExistence type="predicted"/>
<keyword evidence="4" id="KW-1185">Reference proteome</keyword>
<dbReference type="SUPFAM" id="SSF49478">
    <property type="entry name" value="Cna protein B-type domain"/>
    <property type="match status" value="1"/>
</dbReference>
<sequence length="167" mass="19075">MTKTYLFFLLLLSMSTGFTIDKPMIELRGAVTSGEEKLEGVSITIYSENYEVVVQQRVTSASGKYEKIELAMGETYVMEVAKKGYIPKRIIIDSKEGFYEDDTPMIVPMNIPFELDRAKDFRKKRAIKSKTFFIGKIKIDPSTAGLMPDMQFTSAQREIYLSHSKKK</sequence>
<name>A0A916NFL6_9FLAO</name>
<evidence type="ECO:0000313" key="3">
    <source>
        <dbReference type="EMBL" id="CAG5078835.1"/>
    </source>
</evidence>
<feature type="signal peptide" evidence="1">
    <location>
        <begin position="1"/>
        <end position="19"/>
    </location>
</feature>
<protein>
    <recommendedName>
        <fullName evidence="2">SpaA-like prealbumin fold domain-containing protein</fullName>
    </recommendedName>
</protein>
<dbReference type="InterPro" id="IPR013783">
    <property type="entry name" value="Ig-like_fold"/>
</dbReference>
<evidence type="ECO:0000313" key="4">
    <source>
        <dbReference type="Proteomes" id="UP000683507"/>
    </source>
</evidence>
<feature type="domain" description="SpaA-like prealbumin fold" evidence="2">
    <location>
        <begin position="33"/>
        <end position="86"/>
    </location>
</feature>
<dbReference type="InterPro" id="IPR041033">
    <property type="entry name" value="SpaA_PFL_dom_1"/>
</dbReference>
<dbReference type="KEGG" id="ptan:CRYO30217_00781"/>
<dbReference type="EMBL" id="OU015584">
    <property type="protein sequence ID" value="CAG5078835.1"/>
    <property type="molecule type" value="Genomic_DNA"/>
</dbReference>
<accession>A0A916NFL6</accession>
<feature type="chain" id="PRO_5038103476" description="SpaA-like prealbumin fold domain-containing protein" evidence="1">
    <location>
        <begin position="20"/>
        <end position="167"/>
    </location>
</feature>
<dbReference type="RefSeq" id="WP_258541005.1">
    <property type="nucleotide sequence ID" value="NZ_OU015584.1"/>
</dbReference>
<keyword evidence="1" id="KW-0732">Signal</keyword>